<evidence type="ECO:0000313" key="2">
    <source>
        <dbReference type="EnsemblMetazoa" id="ENSAATROPP006018"/>
    </source>
</evidence>
<evidence type="ECO:0000313" key="3">
    <source>
        <dbReference type="Proteomes" id="UP000075880"/>
    </source>
</evidence>
<reference evidence="2" key="1">
    <citation type="submission" date="2024-04" db="UniProtKB">
        <authorList>
            <consortium name="EnsemblMetazoa"/>
        </authorList>
    </citation>
    <scope>IDENTIFICATION</scope>
    <source>
        <strain evidence="2">EBRO</strain>
    </source>
</reference>
<dbReference type="EnsemblMetazoa" id="ENSAATROPT006686">
    <property type="protein sequence ID" value="ENSAATROPP006018"/>
    <property type="gene ID" value="ENSAATROPG005437"/>
</dbReference>
<sequence>MQHICYCSFWSALQSLAAKTHRPPKSRTWMRQNRSSSAPDRAKCITSVAPPAETERARTRVERTYSAPSSASRDASAAVATYATRPPGTVFCRIAVPEVREAEEA</sequence>
<proteinExistence type="predicted"/>
<dbReference type="Proteomes" id="UP000075880">
    <property type="component" value="Unassembled WGS sequence"/>
</dbReference>
<name>A0AAG5D5V5_ANOAO</name>
<feature type="compositionally biased region" description="Basic and acidic residues" evidence="1">
    <location>
        <begin position="53"/>
        <end position="63"/>
    </location>
</feature>
<feature type="compositionally biased region" description="Polar residues" evidence="1">
    <location>
        <begin position="29"/>
        <end position="38"/>
    </location>
</feature>
<keyword evidence="3" id="KW-1185">Reference proteome</keyword>
<feature type="compositionally biased region" description="Low complexity" evidence="1">
    <location>
        <begin position="64"/>
        <end position="79"/>
    </location>
</feature>
<feature type="region of interest" description="Disordered" evidence="1">
    <location>
        <begin position="22"/>
        <end position="79"/>
    </location>
</feature>
<organism evidence="2 3">
    <name type="scientific">Anopheles atroparvus</name>
    <name type="common">European mosquito</name>
    <dbReference type="NCBI Taxonomy" id="41427"/>
    <lineage>
        <taxon>Eukaryota</taxon>
        <taxon>Metazoa</taxon>
        <taxon>Ecdysozoa</taxon>
        <taxon>Arthropoda</taxon>
        <taxon>Hexapoda</taxon>
        <taxon>Insecta</taxon>
        <taxon>Pterygota</taxon>
        <taxon>Neoptera</taxon>
        <taxon>Endopterygota</taxon>
        <taxon>Diptera</taxon>
        <taxon>Nematocera</taxon>
        <taxon>Culicoidea</taxon>
        <taxon>Culicidae</taxon>
        <taxon>Anophelinae</taxon>
        <taxon>Anopheles</taxon>
    </lineage>
</organism>
<evidence type="ECO:0000256" key="1">
    <source>
        <dbReference type="SAM" id="MobiDB-lite"/>
    </source>
</evidence>
<dbReference type="AlphaFoldDB" id="A0AAG5D5V5"/>
<accession>A0AAG5D5V5</accession>
<protein>
    <submittedName>
        <fullName evidence="2">Uncharacterized protein</fullName>
    </submittedName>
</protein>